<evidence type="ECO:0000256" key="8">
    <source>
        <dbReference type="SAM" id="MobiDB-lite"/>
    </source>
</evidence>
<dbReference type="STRING" id="741276.A0A2S5BCY4"/>
<dbReference type="GO" id="GO:0070973">
    <property type="term" value="P:protein localization to endoplasmic reticulum exit site"/>
    <property type="evidence" value="ECO:0007669"/>
    <property type="project" value="TreeGrafter"/>
</dbReference>
<dbReference type="Pfam" id="PF12932">
    <property type="entry name" value="Sec16"/>
    <property type="match status" value="1"/>
</dbReference>
<feature type="compositionally biased region" description="Low complexity" evidence="8">
    <location>
        <begin position="2495"/>
        <end position="2513"/>
    </location>
</feature>
<evidence type="ECO:0000256" key="6">
    <source>
        <dbReference type="ARBA" id="ARBA00024687"/>
    </source>
</evidence>
<dbReference type="GO" id="GO:0012507">
    <property type="term" value="C:ER to Golgi transport vesicle membrane"/>
    <property type="evidence" value="ECO:0007669"/>
    <property type="project" value="TreeGrafter"/>
</dbReference>
<dbReference type="GO" id="GO:0070971">
    <property type="term" value="C:endoplasmic reticulum exit site"/>
    <property type="evidence" value="ECO:0007669"/>
    <property type="project" value="TreeGrafter"/>
</dbReference>
<accession>A0A2S5BCY4</accession>
<evidence type="ECO:0000313" key="11">
    <source>
        <dbReference type="EMBL" id="POY74630.1"/>
    </source>
</evidence>
<dbReference type="GO" id="GO:0006914">
    <property type="term" value="P:autophagy"/>
    <property type="evidence" value="ECO:0007669"/>
    <property type="project" value="UniProtKB-KW"/>
</dbReference>
<dbReference type="Pfam" id="PF12931">
    <property type="entry name" value="TPR_Sec16"/>
    <property type="match status" value="1"/>
</dbReference>
<dbReference type="GO" id="GO:0015031">
    <property type="term" value="P:protein transport"/>
    <property type="evidence" value="ECO:0007669"/>
    <property type="project" value="UniProtKB-KW"/>
</dbReference>
<evidence type="ECO:0000256" key="5">
    <source>
        <dbReference type="ARBA" id="ARBA00022892"/>
    </source>
</evidence>
<feature type="compositionally biased region" description="Low complexity" evidence="8">
    <location>
        <begin position="751"/>
        <end position="771"/>
    </location>
</feature>
<comment type="caution">
    <text evidence="11">The sequence shown here is derived from an EMBL/GenBank/DDBJ whole genome shotgun (WGS) entry which is preliminary data.</text>
</comment>
<feature type="compositionally biased region" description="Low complexity" evidence="8">
    <location>
        <begin position="699"/>
        <end position="712"/>
    </location>
</feature>
<feature type="compositionally biased region" description="Low complexity" evidence="8">
    <location>
        <begin position="1179"/>
        <end position="1205"/>
    </location>
</feature>
<feature type="domain" description="Sec16 central conserved" evidence="10">
    <location>
        <begin position="1814"/>
        <end position="1954"/>
    </location>
</feature>
<proteinExistence type="inferred from homology"/>
<feature type="compositionally biased region" description="Low complexity" evidence="8">
    <location>
        <begin position="1300"/>
        <end position="1317"/>
    </location>
</feature>
<feature type="compositionally biased region" description="Polar residues" evidence="8">
    <location>
        <begin position="1083"/>
        <end position="1095"/>
    </location>
</feature>
<dbReference type="InterPro" id="IPR023213">
    <property type="entry name" value="CAT-like_dom_sf"/>
</dbReference>
<feature type="compositionally biased region" description="Low complexity" evidence="8">
    <location>
        <begin position="982"/>
        <end position="1003"/>
    </location>
</feature>
<feature type="region of interest" description="Disordered" evidence="8">
    <location>
        <begin position="734"/>
        <end position="1794"/>
    </location>
</feature>
<feature type="compositionally biased region" description="Acidic residues" evidence="8">
    <location>
        <begin position="1616"/>
        <end position="1627"/>
    </location>
</feature>
<feature type="compositionally biased region" description="Polar residues" evidence="8">
    <location>
        <begin position="2537"/>
        <end position="2553"/>
    </location>
</feature>
<keyword evidence="7" id="KW-0472">Membrane</keyword>
<comment type="similarity">
    <text evidence="2 7">Belongs to the SEC16 family.</text>
</comment>
<feature type="compositionally biased region" description="Basic and acidic residues" evidence="8">
    <location>
        <begin position="1706"/>
        <end position="1723"/>
    </location>
</feature>
<evidence type="ECO:0000259" key="9">
    <source>
        <dbReference type="Pfam" id="PF12931"/>
    </source>
</evidence>
<dbReference type="GO" id="GO:0007030">
    <property type="term" value="P:Golgi organization"/>
    <property type="evidence" value="ECO:0007669"/>
    <property type="project" value="TreeGrafter"/>
</dbReference>
<feature type="compositionally biased region" description="Low complexity" evidence="8">
    <location>
        <begin position="1100"/>
        <end position="1114"/>
    </location>
</feature>
<evidence type="ECO:0000256" key="4">
    <source>
        <dbReference type="ARBA" id="ARBA00022824"/>
    </source>
</evidence>
<dbReference type="EMBL" id="PJQD01000023">
    <property type="protein sequence ID" value="POY74630.1"/>
    <property type="molecule type" value="Genomic_DNA"/>
</dbReference>
<feature type="compositionally biased region" description="Polar residues" evidence="8">
    <location>
        <begin position="1632"/>
        <end position="1644"/>
    </location>
</feature>
<evidence type="ECO:0000313" key="12">
    <source>
        <dbReference type="Proteomes" id="UP000237144"/>
    </source>
</evidence>
<feature type="compositionally biased region" description="Low complexity" evidence="8">
    <location>
        <begin position="1545"/>
        <end position="1562"/>
    </location>
</feature>
<feature type="compositionally biased region" description="Low complexity" evidence="8">
    <location>
        <begin position="2114"/>
        <end position="2126"/>
    </location>
</feature>
<evidence type="ECO:0000256" key="3">
    <source>
        <dbReference type="ARBA" id="ARBA00022448"/>
    </source>
</evidence>
<dbReference type="GO" id="GO:0016192">
    <property type="term" value="P:vesicle-mediated transport"/>
    <property type="evidence" value="ECO:0007669"/>
    <property type="project" value="UniProtKB-KW"/>
</dbReference>
<gene>
    <name evidence="11" type="ORF">BMF94_2391</name>
</gene>
<dbReference type="InterPro" id="IPR024340">
    <property type="entry name" value="Sec16_CCD"/>
</dbReference>
<feature type="compositionally biased region" description="Polar residues" evidence="8">
    <location>
        <begin position="1024"/>
        <end position="1046"/>
    </location>
</feature>
<name>A0A2S5BCY4_9BASI</name>
<organism evidence="11 12">
    <name type="scientific">Rhodotorula taiwanensis</name>
    <dbReference type="NCBI Taxonomy" id="741276"/>
    <lineage>
        <taxon>Eukaryota</taxon>
        <taxon>Fungi</taxon>
        <taxon>Dikarya</taxon>
        <taxon>Basidiomycota</taxon>
        <taxon>Pucciniomycotina</taxon>
        <taxon>Microbotryomycetes</taxon>
        <taxon>Sporidiobolales</taxon>
        <taxon>Sporidiobolaceae</taxon>
        <taxon>Rhodotorula</taxon>
    </lineage>
</organism>
<feature type="compositionally biased region" description="Low complexity" evidence="8">
    <location>
        <begin position="620"/>
        <end position="653"/>
    </location>
</feature>
<comment type="subcellular location">
    <subcellularLocation>
        <location evidence="1">Endoplasmic reticulum membrane</location>
        <topology evidence="1">Peripheral membrane protein</topology>
        <orientation evidence="1">Cytoplasmic side</orientation>
    </subcellularLocation>
</comment>
<dbReference type="OrthoDB" id="8918678at2759"/>
<feature type="region of interest" description="Disordered" evidence="8">
    <location>
        <begin position="620"/>
        <end position="669"/>
    </location>
</feature>
<feature type="compositionally biased region" description="Low complexity" evidence="8">
    <location>
        <begin position="1757"/>
        <end position="1766"/>
    </location>
</feature>
<dbReference type="Proteomes" id="UP000237144">
    <property type="component" value="Unassembled WGS sequence"/>
</dbReference>
<feature type="compositionally biased region" description="Low complexity" evidence="8">
    <location>
        <begin position="1217"/>
        <end position="1243"/>
    </location>
</feature>
<feature type="compositionally biased region" description="Pro residues" evidence="8">
    <location>
        <begin position="1473"/>
        <end position="1514"/>
    </location>
</feature>
<reference evidence="11 12" key="1">
    <citation type="journal article" date="2018" name="Front. Microbiol.">
        <title>Prospects for Fungal Bioremediation of Acidic Radioactive Waste Sites: Characterization and Genome Sequence of Rhodotorula taiwanensis MD1149.</title>
        <authorList>
            <person name="Tkavc R."/>
            <person name="Matrosova V.Y."/>
            <person name="Grichenko O.E."/>
            <person name="Gostincar C."/>
            <person name="Volpe R.P."/>
            <person name="Klimenkova P."/>
            <person name="Gaidamakova E.K."/>
            <person name="Zhou C.E."/>
            <person name="Stewart B.J."/>
            <person name="Lyman M.G."/>
            <person name="Malfatti S.A."/>
            <person name="Rubinfeld B."/>
            <person name="Courtot M."/>
            <person name="Singh J."/>
            <person name="Dalgard C.L."/>
            <person name="Hamilton T."/>
            <person name="Frey K.G."/>
            <person name="Gunde-Cimerman N."/>
            <person name="Dugan L."/>
            <person name="Daly M.J."/>
        </authorList>
    </citation>
    <scope>NUCLEOTIDE SEQUENCE [LARGE SCALE GENOMIC DNA]</scope>
    <source>
        <strain evidence="11 12">MD1149</strain>
    </source>
</reference>
<dbReference type="GO" id="GO:0005789">
    <property type="term" value="C:endoplasmic reticulum membrane"/>
    <property type="evidence" value="ECO:0007669"/>
    <property type="project" value="UniProtKB-SubCell"/>
</dbReference>
<feature type="region of interest" description="Disordered" evidence="8">
    <location>
        <begin position="699"/>
        <end position="721"/>
    </location>
</feature>
<evidence type="ECO:0000256" key="2">
    <source>
        <dbReference type="ARBA" id="ARBA00005927"/>
    </source>
</evidence>
<dbReference type="CDD" id="cd09233">
    <property type="entry name" value="ACE1-Sec16-like"/>
    <property type="match status" value="1"/>
</dbReference>
<dbReference type="PANTHER" id="PTHR13402:SF6">
    <property type="entry name" value="SECRETORY 16, ISOFORM I"/>
    <property type="match status" value="1"/>
</dbReference>
<dbReference type="InterPro" id="IPR024298">
    <property type="entry name" value="Sec16_Sec23-bd"/>
</dbReference>
<feature type="compositionally biased region" description="Polar residues" evidence="8">
    <location>
        <begin position="1652"/>
        <end position="1664"/>
    </location>
</feature>
<feature type="compositionally biased region" description="Acidic residues" evidence="8">
    <location>
        <begin position="1368"/>
        <end position="1377"/>
    </location>
</feature>
<feature type="compositionally biased region" description="Acidic residues" evidence="8">
    <location>
        <begin position="2582"/>
        <end position="2591"/>
    </location>
</feature>
<keyword evidence="7" id="KW-0072">Autophagy</keyword>
<sequence length="2797" mass="298211">MTVQWSAWPGYRVGHRWSRGSVDDDVAGFERYSRPLGLLESGFDVGAQRQGQSDIHALLCVDLEPSPSTSEADDEAPRLNWSNRFLERVWHSWARLRVRHPLLAARIRTGGQETIPGVAAREYVHDEPISDASALAAAHPTVLLHEFQSDEHTLEQACEQLLDDHVLNGERTLLDQGECLARLILVRDPIDPLKLGLALNVAHVACDALSAFRILRDLFSDVTASPLEATPHCPTKLRSLADHLARAPCSPPELAISPCAPRTTAEPSLPLANEEHYPVVPLGQPPELAGPSLAQRRWFWAFKRIILLRRQDAYPRTLPFPRKVLGIDPAAPPQPRTWWPRLRFDRETSAVLFAQCKKEGVSPSMLLYAMTTLALGPILAREHPTKPYHPIVIGFPFSSRPFSTPAIPSPHADAGTAPSDPLSDVALRITFSQIQLPHISLLDTDEPAQSRRLRAQAFCSARLAKAQFAKMLAPDPLPRSLFHAEGYGRILDRLLNMGGANPISYKRIPTTLNASMIGDVDRLLPTSFHSRTASDSAGTAPDGGESGTSPGDFCLVLHDLRFGTRLHRGEGMLMEAFTWDGMLTVCLGVDDELIWSEDVDALLYGIQKMSGYGGASYGRGPPLQQYAQQQQQYAPPQQQHQQGAYGGQYQAAPHDPYGTSQYGGAQPEQQQPFETLYEQEELISPEMNRGYGQQQQYDAYGGQQAGDGSAQDPSQQQGFEAPYYPGWVYDAATNQYLPDPDYQGEPDAEQDGQQANGDDQYGQQQQQQQQQHDAHFDQSNDQYGYGAPSADPYGQGGAEPKQEEAASAPNDAAFEPPHYPGWLYDSATNSYVPDPNYQGEGVEEDGQGGQESQEGDGYGANGNPAYGGDRANDAYAQPAEDPYAADSNPYAADSDPYANEQGQADPYAQPESHDPYGQAQRQQQDPYANSEYDANQDQYAGYGQQNETDAYGEQRHDGYGQSAPEPYAQQDGQHAEDQGHFAAQQASYDPYAPAPPASQAGSARTGPASPTLSQNGYAPGPAEQQYTSFAAAYDQSSPQDQYTNQAHDPYAPNQQRQQQQEAPASSKQPQQVPLPQIREPSRQRATSDAYATSSEANDDPYAPRAARSPTARRPTVSRPAVALSPNLSASPALNAIDPTPESLPLAAAPPRSDTASGGALMAPPPPRASPAPAGPPPKTGQAAASAAVSAPPRSTASVAASSPRSDTGPGFASPPMRAAQPPASGGQQQSRQPPAAQASAGAAFDIPPLRQSATGRSAAPAPKDGRNSAPAPYAPEQEPPRRNVAADAYAPPPASRPAREAYAPASQPAQAVQPPQQRKSAAGGLQPPARRAPHQRGASAFAGDSPYGAPPQGPPTSMYEPPQAVEEIKEEDEDEEMPQQNEQEPERPEEYMPSWMQATVTAPPPQATPYSPPQQAQARPRPNSRPRFDAPISPQIEQEPPKRSLRAPAKLDAGDDLAAGMQGMSLAGRKSPADPPPPRAGGQAPPPRATGQAPPPRAQPSTTQPPPRGGPMPPRSTGGAQRGNQPPPPRGGPLSPREEAPSFEQQQQQQQYYAPPMPQQSQRRAQPGTPDRGAVPQLNFEAPSPVEHPASSDRGDRYGYNGNGRTTPVPMAGIEETPEPQDPEQDDYFGGASSSANRTDSAAGSQYAPATENGQMTGPTTPSSHYGGDWRADSQQRGGYDYIKQEHKQYGAPADPYAPSASSASRSEEAYAPREYPSREDSRTPSAPAPPQTAYASPPSRNVAQQALNARRPAPPSQQQQRMPAAESYSPYAPGQASLPPSGGKPYDPYAASSSASAASSQPAADLGLERCAAPVVTFGFGGRMLLVFPRGRQPSYGIDGANPYGAPSQHEQASNPSTVHIRRLDEIVPQAGEGSTFPGPVFLDGGKANSSKKRKEALNWLSQRVGELEQDLAYVRGAPSTGFGSEHAAERKAQVEARLLLVKLLRVMLENEGKIVGSPQIDDVVRAILNPDATTDTGNATSLPTADQLAAAASTRSEPSASPFVTYGVSGSDLDEMTSRLLRGDRREAVQYAVEHSMWAHAFIIASCVDTDCWKDVTNEFLRAELMPSSDHTGPGAEGREALRVAYGMFAGLGDESIQQLIPPQSVAPGDVSAGFSSSMSRSASQNGPVSPMSKEALEKWQETVGMIVANRTAGDSAALTSLGDALLANGRIDAAHVCYLLSPQMAFAGGMGMPSSRIILLGSIPFATGSSIDLESVKLTEMLEYALSLVPVLKGHEPFVGLPHLQAFRLYHAATLADAGDVSRAHKYTEAIVNTLKLATKPTPFYHPRLVAQIKTLTERLGAAPGQKETGSWLTRKVPRPTVNSLWSTFEGGFNKFVAGEGEPSPQQLAAKADVAQQANGAAVGAFSHFSSIAPDSTGGLLSRTQSSSELASSDYLHPSLPVRPSSATRPTSPLAAPASSPLGPNPHHQQSPGPPPVKRASFKTHHARSSSLGAFAGYDYSPVAPPPWQSYTPPSLPGRGRNGEGQDSQPTSPRGQPTSPRGPPSSRRPQFAAVEERLQEDESGFISPMAHLTPSVSPSPASGRQNMDQAQTHRRMTTAEELADLGIGNSKSKKPAFDTLEEELEAEEGGMPPPPKKPESGPSLGGGGDASASQGQQGGKLDEKPTIKPSKSWLGGWFKREASPAANGPGPVRANLGESSGFHYDKNLGRWVNKAGKGPDEASSPVIPPPRASTASPSRAMRAEPARFSSEAPPPVPPMPTRSQTGPMPPLSRSATTSDLRGDARPPSAASNPTRPPSATGLPPRMGGAGTPTEGLSRPSSTRGKKPKYVVVPP</sequence>
<feature type="region of interest" description="Disordered" evidence="8">
    <location>
        <begin position="2465"/>
        <end position="2797"/>
    </location>
</feature>
<protein>
    <recommendedName>
        <fullName evidence="7">Protein transport protein sec16</fullName>
    </recommendedName>
</protein>
<evidence type="ECO:0000256" key="1">
    <source>
        <dbReference type="ARBA" id="ARBA00004397"/>
    </source>
</evidence>
<feature type="domain" description="Sec16 Sec23-binding" evidence="9">
    <location>
        <begin position="2020"/>
        <end position="2343"/>
    </location>
</feature>
<feature type="compositionally biased region" description="Pro residues" evidence="8">
    <location>
        <begin position="1162"/>
        <end position="1178"/>
    </location>
</feature>
<keyword evidence="4 7" id="KW-0256">Endoplasmic reticulum</keyword>
<feature type="region of interest" description="Disordered" evidence="8">
    <location>
        <begin position="2111"/>
        <end position="2133"/>
    </location>
</feature>
<keyword evidence="5 7" id="KW-0931">ER-Golgi transport</keyword>
<feature type="compositionally biased region" description="Pro residues" evidence="8">
    <location>
        <begin position="1402"/>
        <end position="1412"/>
    </location>
</feature>
<feature type="region of interest" description="Disordered" evidence="8">
    <location>
        <begin position="2395"/>
        <end position="2449"/>
    </location>
</feature>
<keyword evidence="7" id="KW-0653">Protein transport</keyword>
<feature type="compositionally biased region" description="Polar residues" evidence="8">
    <location>
        <begin position="1061"/>
        <end position="1073"/>
    </location>
</feature>
<feature type="compositionally biased region" description="Low complexity" evidence="8">
    <location>
        <begin position="1692"/>
        <end position="1705"/>
    </location>
</feature>
<feature type="compositionally biased region" description="Polar residues" evidence="8">
    <location>
        <begin position="919"/>
        <end position="948"/>
    </location>
</feature>
<dbReference type="Gene3D" id="1.25.40.1030">
    <property type="match status" value="1"/>
</dbReference>
<dbReference type="Gene3D" id="3.30.559.10">
    <property type="entry name" value="Chloramphenicol acetyltransferase-like domain"/>
    <property type="match status" value="1"/>
</dbReference>
<keyword evidence="3 7" id="KW-0813">Transport</keyword>
<evidence type="ECO:0000256" key="7">
    <source>
        <dbReference type="RuleBase" id="RU364101"/>
    </source>
</evidence>
<keyword evidence="12" id="KW-1185">Reference proteome</keyword>
<comment type="function">
    <text evidence="6 7">Involved in the initiation of assembly of the COPII coat required for the formation of transport vesicles from the endoplasmic reticulum (ER) and the selection of cargo molecules. Also involved in autophagy.</text>
</comment>
<feature type="compositionally biased region" description="Low complexity" evidence="8">
    <location>
        <begin position="2406"/>
        <end position="2425"/>
    </location>
</feature>
<dbReference type="SUPFAM" id="SSF52777">
    <property type="entry name" value="CoA-dependent acyltransferases"/>
    <property type="match status" value="1"/>
</dbReference>
<evidence type="ECO:0000259" key="10">
    <source>
        <dbReference type="Pfam" id="PF12932"/>
    </source>
</evidence>
<dbReference type="PANTHER" id="PTHR13402">
    <property type="entry name" value="RGPR-RELATED"/>
    <property type="match status" value="1"/>
</dbReference>
<feature type="compositionally biased region" description="Polar residues" evidence="8">
    <location>
        <begin position="1739"/>
        <end position="1748"/>
    </location>
</feature>
<feature type="compositionally biased region" description="Polar residues" evidence="8">
    <location>
        <begin position="658"/>
        <end position="669"/>
    </location>
</feature>